<dbReference type="AlphaFoldDB" id="A0A1T4V4G2"/>
<dbReference type="EMBL" id="FUXU01000047">
    <property type="protein sequence ID" value="SKA59899.1"/>
    <property type="molecule type" value="Genomic_DNA"/>
</dbReference>
<proteinExistence type="predicted"/>
<accession>A0A1T4V4G2</accession>
<gene>
    <name evidence="1" type="ORF">SAMN02745132_03196</name>
</gene>
<dbReference type="Proteomes" id="UP000190162">
    <property type="component" value="Unassembled WGS sequence"/>
</dbReference>
<sequence length="189" mass="21337">MLANKMLKDEITKHIPINICVFDPVPGMGNFQEERVSIGKNVKNYIGFYAKDERSKGFINVVPKCTSSTDVTIIPVPGRHATLVGNAALDGNSGAQDLKQVGLLVRDMAEKILTEWGVYLNNKLYFSESRIQELVKEIQQNDKKYTDMHNVSYTLLTENDNGERIVSYGDKSETYTKIESKGVHFKKIF</sequence>
<name>A0A1T4V4G2_9GAMM</name>
<reference evidence="2" key="1">
    <citation type="submission" date="2017-02" db="EMBL/GenBank/DDBJ databases">
        <authorList>
            <person name="Varghese N."/>
            <person name="Submissions S."/>
        </authorList>
    </citation>
    <scope>NUCLEOTIDE SEQUENCE [LARGE SCALE GENOMIC DNA]</scope>
    <source>
        <strain evidence="2">DSM 22720</strain>
    </source>
</reference>
<organism evidence="1 2">
    <name type="scientific">Enterovibrio nigricans DSM 22720</name>
    <dbReference type="NCBI Taxonomy" id="1121868"/>
    <lineage>
        <taxon>Bacteria</taxon>
        <taxon>Pseudomonadati</taxon>
        <taxon>Pseudomonadota</taxon>
        <taxon>Gammaproteobacteria</taxon>
        <taxon>Vibrionales</taxon>
        <taxon>Vibrionaceae</taxon>
        <taxon>Enterovibrio</taxon>
    </lineage>
</organism>
<protein>
    <submittedName>
        <fullName evidence="1">Uncharacterized protein</fullName>
    </submittedName>
</protein>
<evidence type="ECO:0000313" key="2">
    <source>
        <dbReference type="Proteomes" id="UP000190162"/>
    </source>
</evidence>
<evidence type="ECO:0000313" key="1">
    <source>
        <dbReference type="EMBL" id="SKA59899.1"/>
    </source>
</evidence>
<keyword evidence="2" id="KW-1185">Reference proteome</keyword>